<dbReference type="EMBL" id="GG738877">
    <property type="protein sequence ID" value="EFC42776.1"/>
    <property type="molecule type" value="Genomic_DNA"/>
</dbReference>
<dbReference type="InParanoid" id="D2VJZ9"/>
<dbReference type="OMA" id="WAMKEFE"/>
<sequence length="379" mass="43346">MSTNTTTWQSSTNKQQYKHLHRSATQIQSQWRGHKTRKQITDWAMKEFENIVMEIEGKDSEISWNSSNEDENDLDRILSNFVNRNDASPSSSSNEPSNQPIFMKNAQKLFEEKLKEAFQEPSVQTPEPQTLNTGMNTSVMNIPKITKEQEIQTETLRTSIISKEPLQAITPQNRRLVTVSTNTSIAFDGIPKIQEQKTQDLSIEIPLEDTSSVQSQEDLSDMLDESAIMMSNLDMLKSFDFSEMKKSSDSTISTQAPTKSKEPFMPQQPIQSKQNVSNDFSTTRLKQSQEIPPSKNNSILSNNNTTNNSIKSNLTASVNQTTPSPSSSQTSEKLQQQQKQAKQELQQQMNMLRYEIQLAEEAYSRRKKELVEERKRHIR</sequence>
<protein>
    <submittedName>
        <fullName evidence="2">Predicted protein</fullName>
    </submittedName>
</protein>
<keyword evidence="3" id="KW-1185">Reference proteome</keyword>
<dbReference type="SMART" id="SM00015">
    <property type="entry name" value="IQ"/>
    <property type="match status" value="1"/>
</dbReference>
<dbReference type="PROSITE" id="PS50096">
    <property type="entry name" value="IQ"/>
    <property type="match status" value="1"/>
</dbReference>
<accession>D2VJZ9</accession>
<dbReference type="RefSeq" id="XP_002675520.1">
    <property type="nucleotide sequence ID" value="XM_002675474.1"/>
</dbReference>
<dbReference type="VEuPathDB" id="AmoebaDB:NAEGRDRAFT_69219"/>
<feature type="compositionally biased region" description="Polar residues" evidence="1">
    <location>
        <begin position="268"/>
        <end position="291"/>
    </location>
</feature>
<name>D2VJZ9_NAEGR</name>
<dbReference type="CDD" id="cd23767">
    <property type="entry name" value="IQCD"/>
    <property type="match status" value="1"/>
</dbReference>
<dbReference type="InterPro" id="IPR000048">
    <property type="entry name" value="IQ_motif_EF-hand-BS"/>
</dbReference>
<dbReference type="GeneID" id="8862851"/>
<dbReference type="Gene3D" id="1.20.5.190">
    <property type="match status" value="1"/>
</dbReference>
<evidence type="ECO:0000313" key="2">
    <source>
        <dbReference type="EMBL" id="EFC42776.1"/>
    </source>
</evidence>
<feature type="region of interest" description="Disordered" evidence="1">
    <location>
        <begin position="247"/>
        <end position="346"/>
    </location>
</feature>
<dbReference type="OrthoDB" id="10573251at2759"/>
<proteinExistence type="predicted"/>
<reference evidence="2 3" key="1">
    <citation type="journal article" date="2010" name="Cell">
        <title>The genome of Naegleria gruberi illuminates early eukaryotic versatility.</title>
        <authorList>
            <person name="Fritz-Laylin L.K."/>
            <person name="Prochnik S.E."/>
            <person name="Ginger M.L."/>
            <person name="Dacks J.B."/>
            <person name="Carpenter M.L."/>
            <person name="Field M.C."/>
            <person name="Kuo A."/>
            <person name="Paredez A."/>
            <person name="Chapman J."/>
            <person name="Pham J."/>
            <person name="Shu S."/>
            <person name="Neupane R."/>
            <person name="Cipriano M."/>
            <person name="Mancuso J."/>
            <person name="Tu H."/>
            <person name="Salamov A."/>
            <person name="Lindquist E."/>
            <person name="Shapiro H."/>
            <person name="Lucas S."/>
            <person name="Grigoriev I.V."/>
            <person name="Cande W.Z."/>
            <person name="Fulton C."/>
            <person name="Rokhsar D.S."/>
            <person name="Dawson S.C."/>
        </authorList>
    </citation>
    <scope>NUCLEOTIDE SEQUENCE [LARGE SCALE GENOMIC DNA]</scope>
    <source>
        <strain evidence="2 3">NEG-M</strain>
    </source>
</reference>
<feature type="compositionally biased region" description="Polar residues" evidence="1">
    <location>
        <begin position="249"/>
        <end position="258"/>
    </location>
</feature>
<evidence type="ECO:0000256" key="1">
    <source>
        <dbReference type="SAM" id="MobiDB-lite"/>
    </source>
</evidence>
<gene>
    <name evidence="2" type="ORF">NAEGRDRAFT_69219</name>
</gene>
<dbReference type="Proteomes" id="UP000006671">
    <property type="component" value="Unassembled WGS sequence"/>
</dbReference>
<feature type="compositionally biased region" description="Low complexity" evidence="1">
    <location>
        <begin position="294"/>
        <end position="346"/>
    </location>
</feature>
<dbReference type="KEGG" id="ngr:NAEGRDRAFT_69219"/>
<evidence type="ECO:0000313" key="3">
    <source>
        <dbReference type="Proteomes" id="UP000006671"/>
    </source>
</evidence>
<organism evidence="3">
    <name type="scientific">Naegleria gruberi</name>
    <name type="common">Amoeba</name>
    <dbReference type="NCBI Taxonomy" id="5762"/>
    <lineage>
        <taxon>Eukaryota</taxon>
        <taxon>Discoba</taxon>
        <taxon>Heterolobosea</taxon>
        <taxon>Tetramitia</taxon>
        <taxon>Eutetramitia</taxon>
        <taxon>Vahlkampfiidae</taxon>
        <taxon>Naegleria</taxon>
    </lineage>
</organism>
<dbReference type="Pfam" id="PF00612">
    <property type="entry name" value="IQ"/>
    <property type="match status" value="1"/>
</dbReference>
<dbReference type="AlphaFoldDB" id="D2VJZ9"/>